<dbReference type="PANTHER" id="PTHR46498:SF1">
    <property type="entry name" value="GTP-BINDING PROTEIN 8"/>
    <property type="match status" value="1"/>
</dbReference>
<dbReference type="CDD" id="cd01876">
    <property type="entry name" value="YihA_EngB"/>
    <property type="match status" value="1"/>
</dbReference>
<dbReference type="Gene3D" id="3.40.50.300">
    <property type="entry name" value="P-loop containing nucleotide triphosphate hydrolases"/>
    <property type="match status" value="1"/>
</dbReference>
<keyword evidence="4" id="KW-0479">Metal-binding</keyword>
<evidence type="ECO:0000313" key="9">
    <source>
        <dbReference type="Proteomes" id="UP001652642"/>
    </source>
</evidence>
<dbReference type="PANTHER" id="PTHR46498">
    <property type="entry name" value="GTP-BINDING PROTEIN 8"/>
    <property type="match status" value="1"/>
</dbReference>
<protein>
    <recommendedName>
        <fullName evidence="3">GTP-binding protein 8</fullName>
    </recommendedName>
</protein>
<dbReference type="Pfam" id="PF01926">
    <property type="entry name" value="MMR_HSR1"/>
    <property type="match status" value="1"/>
</dbReference>
<keyword evidence="7" id="KW-0342">GTP-binding</keyword>
<accession>A0ABM5FX14</accession>
<keyword evidence="6" id="KW-0460">Magnesium</keyword>
<evidence type="ECO:0000256" key="6">
    <source>
        <dbReference type="ARBA" id="ARBA00022842"/>
    </source>
</evidence>
<evidence type="ECO:0000313" key="10">
    <source>
        <dbReference type="RefSeq" id="XP_072849947.1"/>
    </source>
</evidence>
<sequence length="296" mass="33873">MTFENPRASMLQLPKARGIPLIRYLMLRHFATKSRTAIKYASFTNVLQLHEKQLIGFTFPLQELARHLDPTVDTSCFYTFKPNYNDISRAEVFFIQSHQHIIDYFTSAVRMDHAPELSQPEVCFLGRSNVGKSSLIKALFSLAPDVEVRVSKTPGHTKKLNFYKVGKFFTLVDMPGYGYKAPKDFAEMVEPYLNQRQNLRRTFLLVDGQTGIQEMDNIAIEMLEEFGLPYVLVITKIDRASKGLMAKNVLQIQEFIKKKTHACFPQLFPVSSVFYSGIHVLRCFIVHVTGHLPLSS</sequence>
<evidence type="ECO:0000256" key="5">
    <source>
        <dbReference type="ARBA" id="ARBA00022741"/>
    </source>
</evidence>
<organism evidence="9 10">
    <name type="scientific">Pogona vitticeps</name>
    <name type="common">central bearded dragon</name>
    <dbReference type="NCBI Taxonomy" id="103695"/>
    <lineage>
        <taxon>Eukaryota</taxon>
        <taxon>Metazoa</taxon>
        <taxon>Chordata</taxon>
        <taxon>Craniata</taxon>
        <taxon>Vertebrata</taxon>
        <taxon>Euteleostomi</taxon>
        <taxon>Lepidosauria</taxon>
        <taxon>Squamata</taxon>
        <taxon>Bifurcata</taxon>
        <taxon>Unidentata</taxon>
        <taxon>Episquamata</taxon>
        <taxon>Toxicofera</taxon>
        <taxon>Iguania</taxon>
        <taxon>Acrodonta</taxon>
        <taxon>Agamidae</taxon>
        <taxon>Amphibolurinae</taxon>
        <taxon>Pogona</taxon>
    </lineage>
</organism>
<keyword evidence="5" id="KW-0547">Nucleotide-binding</keyword>
<evidence type="ECO:0000256" key="1">
    <source>
        <dbReference type="ARBA" id="ARBA00001946"/>
    </source>
</evidence>
<reference evidence="10" key="1">
    <citation type="submission" date="2025-08" db="UniProtKB">
        <authorList>
            <consortium name="RefSeq"/>
        </authorList>
    </citation>
    <scope>IDENTIFICATION</scope>
</reference>
<dbReference type="PROSITE" id="PS51706">
    <property type="entry name" value="G_ENGB"/>
    <property type="match status" value="1"/>
</dbReference>
<evidence type="ECO:0000256" key="3">
    <source>
        <dbReference type="ARBA" id="ARBA00015370"/>
    </source>
</evidence>
<keyword evidence="9" id="KW-1185">Reference proteome</keyword>
<name>A0ABM5FX14_9SAUR</name>
<evidence type="ECO:0000259" key="8">
    <source>
        <dbReference type="PROSITE" id="PS51706"/>
    </source>
</evidence>
<dbReference type="InterPro" id="IPR019987">
    <property type="entry name" value="GTP-bd_ribosome_bio_YsxC"/>
</dbReference>
<dbReference type="InterPro" id="IPR006073">
    <property type="entry name" value="GTP-bd"/>
</dbReference>
<dbReference type="GeneID" id="110074643"/>
<feature type="domain" description="EngB-type G" evidence="8">
    <location>
        <begin position="118"/>
        <end position="291"/>
    </location>
</feature>
<comment type="similarity">
    <text evidence="2">Belongs to the TRAFAC class TrmE-Era-EngA-EngB-Septin-like GTPase superfamily. EngB GTPase family.</text>
</comment>
<proteinExistence type="inferred from homology"/>
<dbReference type="InterPro" id="IPR030393">
    <property type="entry name" value="G_ENGB_dom"/>
</dbReference>
<gene>
    <name evidence="10" type="primary">GTPBP8</name>
</gene>
<evidence type="ECO:0000256" key="7">
    <source>
        <dbReference type="ARBA" id="ARBA00023134"/>
    </source>
</evidence>
<dbReference type="InterPro" id="IPR027417">
    <property type="entry name" value="P-loop_NTPase"/>
</dbReference>
<comment type="cofactor">
    <cofactor evidence="1">
        <name>Mg(2+)</name>
        <dbReference type="ChEBI" id="CHEBI:18420"/>
    </cofactor>
</comment>
<dbReference type="InterPro" id="IPR052279">
    <property type="entry name" value="EngB_GTPase"/>
</dbReference>
<dbReference type="RefSeq" id="XP_072849947.1">
    <property type="nucleotide sequence ID" value="XM_072993846.1"/>
</dbReference>
<evidence type="ECO:0000256" key="4">
    <source>
        <dbReference type="ARBA" id="ARBA00022723"/>
    </source>
</evidence>
<evidence type="ECO:0000256" key="2">
    <source>
        <dbReference type="ARBA" id="ARBA00009638"/>
    </source>
</evidence>
<dbReference type="SUPFAM" id="SSF52540">
    <property type="entry name" value="P-loop containing nucleoside triphosphate hydrolases"/>
    <property type="match status" value="1"/>
</dbReference>
<dbReference type="NCBIfam" id="TIGR03598">
    <property type="entry name" value="GTPase_YsxC"/>
    <property type="match status" value="1"/>
</dbReference>
<dbReference type="Proteomes" id="UP001652642">
    <property type="component" value="Chromosome 3"/>
</dbReference>